<dbReference type="Gene3D" id="3.40.50.150">
    <property type="entry name" value="Vaccinia Virus protein VP39"/>
    <property type="match status" value="1"/>
</dbReference>
<name>A0AAE1J8K3_9HYPO</name>
<dbReference type="GeneID" id="87920386"/>
<dbReference type="GO" id="GO:0008168">
    <property type="term" value="F:methyltransferase activity"/>
    <property type="evidence" value="ECO:0007669"/>
    <property type="project" value="TreeGrafter"/>
</dbReference>
<dbReference type="RefSeq" id="XP_062755116.1">
    <property type="nucleotide sequence ID" value="XM_062900481.1"/>
</dbReference>
<dbReference type="CDD" id="cd02440">
    <property type="entry name" value="AdoMet_MTases"/>
    <property type="match status" value="1"/>
</dbReference>
<gene>
    <name evidence="2" type="ORF">Triagg1_5915</name>
</gene>
<dbReference type="EMBL" id="JAWRVG010000022">
    <property type="protein sequence ID" value="KAK4071677.1"/>
    <property type="molecule type" value="Genomic_DNA"/>
</dbReference>
<evidence type="ECO:0000313" key="3">
    <source>
        <dbReference type="Proteomes" id="UP001273209"/>
    </source>
</evidence>
<comment type="similarity">
    <text evidence="1">Belongs to the methyltransferase superfamily. LaeA methyltransferase family.</text>
</comment>
<dbReference type="Pfam" id="PF13489">
    <property type="entry name" value="Methyltransf_23"/>
    <property type="match status" value="1"/>
</dbReference>
<dbReference type="SUPFAM" id="SSF53335">
    <property type="entry name" value="S-adenosyl-L-methionine-dependent methyltransferases"/>
    <property type="match status" value="1"/>
</dbReference>
<dbReference type="InterPro" id="IPR029063">
    <property type="entry name" value="SAM-dependent_MTases_sf"/>
</dbReference>
<evidence type="ECO:0008006" key="4">
    <source>
        <dbReference type="Google" id="ProtNLM"/>
    </source>
</evidence>
<organism evidence="2 3">
    <name type="scientific">Trichoderma aggressivum f. europaeum</name>
    <dbReference type="NCBI Taxonomy" id="173218"/>
    <lineage>
        <taxon>Eukaryota</taxon>
        <taxon>Fungi</taxon>
        <taxon>Dikarya</taxon>
        <taxon>Ascomycota</taxon>
        <taxon>Pezizomycotina</taxon>
        <taxon>Sordariomycetes</taxon>
        <taxon>Hypocreomycetidae</taxon>
        <taxon>Hypocreales</taxon>
        <taxon>Hypocreaceae</taxon>
        <taxon>Trichoderma</taxon>
    </lineage>
</organism>
<sequence>MGTSGQPAGDNPNRNSLLDLKNFKFTFDVSNFIEPDVGCRIFSLDPWLLAIGCGRCSIFIHVMSMFVGCDTYATVVQSPELVDDGSMSLSESVMDYPHEFGRTYHAYRAGCMLQPPLLSSFRFPRYLVSRSCQPKSKNATADRSKPAAYAYPNDIPEQERLAFQGPIIKNLFGGRLYFAPLSPAKPPQFILDVATGVGDWAIEMGDRFPSSEVVGTDLSPIQPDMVPPNVNFYVEDSSDQWDYTDKFGYIHTRLTAGSWGNFQKEVAEQAFDALEPGGWFESQEVEAVFACDDGTLDPAGPMCTWLHEMRVAAENFQRPAILGSTLKEVFESVGFVDVQQLIFKIPMNEWPRDERLKEIGRMWGENFSQGLNGFSIQLMNKVFGRTPAEVELSLVKIREELSDPRVHAYMPVFVVWGRKPFVGEETNTMMM</sequence>
<evidence type="ECO:0000313" key="2">
    <source>
        <dbReference type="EMBL" id="KAK4071677.1"/>
    </source>
</evidence>
<dbReference type="PANTHER" id="PTHR43591">
    <property type="entry name" value="METHYLTRANSFERASE"/>
    <property type="match status" value="1"/>
</dbReference>
<accession>A0AAE1J8K3</accession>
<evidence type="ECO:0000256" key="1">
    <source>
        <dbReference type="ARBA" id="ARBA00038158"/>
    </source>
</evidence>
<comment type="caution">
    <text evidence="2">The sequence shown here is derived from an EMBL/GenBank/DDBJ whole genome shotgun (WGS) entry which is preliminary data.</text>
</comment>
<keyword evidence="3" id="KW-1185">Reference proteome</keyword>
<proteinExistence type="inferred from homology"/>
<dbReference type="AlphaFoldDB" id="A0AAE1J8K3"/>
<protein>
    <recommendedName>
        <fullName evidence="4">Methyltransferase</fullName>
    </recommendedName>
</protein>
<reference evidence="2" key="1">
    <citation type="submission" date="2023-11" db="EMBL/GenBank/DDBJ databases">
        <title>The genome sequences of three competitors of mushroom-forming fungi.</title>
        <authorList>
            <person name="Beijen E."/>
            <person name="Ohm R.A."/>
        </authorList>
    </citation>
    <scope>NUCLEOTIDE SEQUENCE</scope>
    <source>
        <strain evidence="2">CBS 100526</strain>
    </source>
</reference>
<dbReference type="PANTHER" id="PTHR43591:SF14">
    <property type="entry name" value="METHYLTRANSFERASE"/>
    <property type="match status" value="1"/>
</dbReference>
<dbReference type="Proteomes" id="UP001273209">
    <property type="component" value="Unassembled WGS sequence"/>
</dbReference>